<dbReference type="SUPFAM" id="SSF81901">
    <property type="entry name" value="HCP-like"/>
    <property type="match status" value="1"/>
</dbReference>
<organism evidence="2 3">
    <name type="scientific">Collimonas arenae</name>
    <dbReference type="NCBI Taxonomy" id="279058"/>
    <lineage>
        <taxon>Bacteria</taxon>
        <taxon>Pseudomonadati</taxon>
        <taxon>Pseudomonadota</taxon>
        <taxon>Betaproteobacteria</taxon>
        <taxon>Burkholderiales</taxon>
        <taxon>Oxalobacteraceae</taxon>
        <taxon>Collimonas</taxon>
    </lineage>
</organism>
<dbReference type="AlphaFoldDB" id="A0A0A1FA54"/>
<dbReference type="RefSeq" id="WP_052135116.1">
    <property type="nucleotide sequence ID" value="NZ_CP009962.1"/>
</dbReference>
<dbReference type="PANTHER" id="PTHR11102:SF160">
    <property type="entry name" value="ERAD-ASSOCIATED E3 UBIQUITIN-PROTEIN LIGASE COMPONENT HRD3"/>
    <property type="match status" value="1"/>
</dbReference>
<dbReference type="Proteomes" id="UP000030302">
    <property type="component" value="Chromosome"/>
</dbReference>
<name>A0A0A1FA54_9BURK</name>
<evidence type="ECO:0000313" key="3">
    <source>
        <dbReference type="Proteomes" id="UP000030302"/>
    </source>
</evidence>
<protein>
    <recommendedName>
        <fullName evidence="4">Sel1 repeat family protein</fullName>
    </recommendedName>
</protein>
<proteinExistence type="predicted"/>
<dbReference type="Pfam" id="PF08238">
    <property type="entry name" value="Sel1"/>
    <property type="match status" value="5"/>
</dbReference>
<evidence type="ECO:0008006" key="4">
    <source>
        <dbReference type="Google" id="ProtNLM"/>
    </source>
</evidence>
<dbReference type="SMART" id="SM00671">
    <property type="entry name" value="SEL1"/>
    <property type="match status" value="5"/>
</dbReference>
<dbReference type="HOGENOM" id="CLU_000288_36_7_4"/>
<dbReference type="InterPro" id="IPR050767">
    <property type="entry name" value="Sel1_AlgK"/>
</dbReference>
<feature type="region of interest" description="Disordered" evidence="1">
    <location>
        <begin position="187"/>
        <end position="220"/>
    </location>
</feature>
<dbReference type="Gene3D" id="1.25.40.10">
    <property type="entry name" value="Tetratricopeptide repeat domain"/>
    <property type="match status" value="1"/>
</dbReference>
<dbReference type="KEGG" id="care:LT85_2460"/>
<gene>
    <name evidence="2" type="ORF">LT85_2460</name>
</gene>
<dbReference type="InterPro" id="IPR006597">
    <property type="entry name" value="Sel1-like"/>
</dbReference>
<dbReference type="PANTHER" id="PTHR11102">
    <property type="entry name" value="SEL-1-LIKE PROTEIN"/>
    <property type="match status" value="1"/>
</dbReference>
<evidence type="ECO:0000256" key="1">
    <source>
        <dbReference type="SAM" id="MobiDB-lite"/>
    </source>
</evidence>
<feature type="compositionally biased region" description="Basic and acidic residues" evidence="1">
    <location>
        <begin position="197"/>
        <end position="220"/>
    </location>
</feature>
<reference evidence="3" key="1">
    <citation type="journal article" date="2014" name="Soil Biol. Biochem.">
        <title>Structure and function of bacterial communities in ageing soils: Insights from the Mendocino ecological staircase.</title>
        <authorList>
            <person name="Uroz S."/>
            <person name="Tech J.J."/>
            <person name="Sawaya N.A."/>
            <person name="Frey-Klett P."/>
            <person name="Leveau J.H.J."/>
        </authorList>
    </citation>
    <scope>NUCLEOTIDE SEQUENCE [LARGE SCALE GENOMIC DNA]</scope>
    <source>
        <strain evidence="3">Cal35</strain>
    </source>
</reference>
<dbReference type="InterPro" id="IPR011990">
    <property type="entry name" value="TPR-like_helical_dom_sf"/>
</dbReference>
<sequence>MPGSAQLESLGVLAKQGRQTHALEELQTWARQGSAVAQRELALAYADQAAHAKDAVFWFTKAAQGGDKEAAYVLAGAYYNGKLELDKNPEFAVQWYKKAAAQDDERAQLMLSRMAKYGEGMQKDLAQSVSWLQQASANGNAQAMFLLSNAYEAGDGVQRDLTMARSWLEKSAQGDFPPALQSLALAMDTGGSTTESNPERSYHLLKEATEERRMHWDKAQ</sequence>
<evidence type="ECO:0000313" key="2">
    <source>
        <dbReference type="EMBL" id="AIY41618.1"/>
    </source>
</evidence>
<dbReference type="EMBL" id="CP009962">
    <property type="protein sequence ID" value="AIY41618.1"/>
    <property type="molecule type" value="Genomic_DNA"/>
</dbReference>
<accession>A0A0A1FA54</accession>
<keyword evidence="3" id="KW-1185">Reference proteome</keyword>